<name>A0ABQ9DAN7_9PASS</name>
<organism evidence="1 2">
    <name type="scientific">Willisornis vidua</name>
    <name type="common">Xingu scale-backed antbird</name>
    <dbReference type="NCBI Taxonomy" id="1566151"/>
    <lineage>
        <taxon>Eukaryota</taxon>
        <taxon>Metazoa</taxon>
        <taxon>Chordata</taxon>
        <taxon>Craniata</taxon>
        <taxon>Vertebrata</taxon>
        <taxon>Euteleostomi</taxon>
        <taxon>Archelosauria</taxon>
        <taxon>Archosauria</taxon>
        <taxon>Dinosauria</taxon>
        <taxon>Saurischia</taxon>
        <taxon>Theropoda</taxon>
        <taxon>Coelurosauria</taxon>
        <taxon>Aves</taxon>
        <taxon>Neognathae</taxon>
        <taxon>Neoaves</taxon>
        <taxon>Telluraves</taxon>
        <taxon>Australaves</taxon>
        <taxon>Passeriformes</taxon>
        <taxon>Thamnophilidae</taxon>
        <taxon>Willisornis</taxon>
    </lineage>
</organism>
<reference evidence="1" key="1">
    <citation type="submission" date="2019-10" db="EMBL/GenBank/DDBJ databases">
        <authorList>
            <person name="Soares A.E.R."/>
            <person name="Aleixo A."/>
            <person name="Schneider P."/>
            <person name="Miyaki C.Y."/>
            <person name="Schneider M.P."/>
            <person name="Mello C."/>
            <person name="Vasconcelos A.T.R."/>
        </authorList>
    </citation>
    <scope>NUCLEOTIDE SEQUENCE</scope>
    <source>
        <tissue evidence="1">Muscle</tissue>
    </source>
</reference>
<protein>
    <submittedName>
        <fullName evidence="1">Integral membrane protein dgcr2 idd</fullName>
    </submittedName>
</protein>
<evidence type="ECO:0000313" key="2">
    <source>
        <dbReference type="Proteomes" id="UP001145742"/>
    </source>
</evidence>
<dbReference type="Proteomes" id="UP001145742">
    <property type="component" value="Unassembled WGS sequence"/>
</dbReference>
<evidence type="ECO:0000313" key="1">
    <source>
        <dbReference type="EMBL" id="KAJ7417872.1"/>
    </source>
</evidence>
<dbReference type="EMBL" id="WHWB01033723">
    <property type="protein sequence ID" value="KAJ7417872.1"/>
    <property type="molecule type" value="Genomic_DNA"/>
</dbReference>
<proteinExistence type="predicted"/>
<comment type="caution">
    <text evidence="1">The sequence shown here is derived from an EMBL/GenBank/DDBJ whole genome shotgun (WGS) entry which is preliminary data.</text>
</comment>
<accession>A0ABQ9DAN7</accession>
<gene>
    <name evidence="1" type="ORF">WISP_62299</name>
</gene>
<sequence length="97" mass="10889">MTPNTRQAHNQLAVNQYSKVILSWDKICPFQTLFLESLALDELVELQLDFVGPHTVVLSPSIQSLQILQNLPTFQHINPPAQLGVICKLIEDAPLSR</sequence>
<keyword evidence="2" id="KW-1185">Reference proteome</keyword>